<evidence type="ECO:0000313" key="1">
    <source>
        <dbReference type="Proteomes" id="UP000095281"/>
    </source>
</evidence>
<name>A0A1I8BYD6_MELHA</name>
<organism evidence="1 2">
    <name type="scientific">Meloidogyne hapla</name>
    <name type="common">Root-knot nematode worm</name>
    <dbReference type="NCBI Taxonomy" id="6305"/>
    <lineage>
        <taxon>Eukaryota</taxon>
        <taxon>Metazoa</taxon>
        <taxon>Ecdysozoa</taxon>
        <taxon>Nematoda</taxon>
        <taxon>Chromadorea</taxon>
        <taxon>Rhabditida</taxon>
        <taxon>Tylenchina</taxon>
        <taxon>Tylenchomorpha</taxon>
        <taxon>Tylenchoidea</taxon>
        <taxon>Meloidogynidae</taxon>
        <taxon>Meloidogyninae</taxon>
        <taxon>Meloidogyne</taxon>
    </lineage>
</organism>
<reference evidence="2" key="1">
    <citation type="submission" date="2016-11" db="UniProtKB">
        <authorList>
            <consortium name="WormBaseParasite"/>
        </authorList>
    </citation>
    <scope>IDENTIFICATION</scope>
</reference>
<evidence type="ECO:0000313" key="2">
    <source>
        <dbReference type="WBParaSite" id="MhA1_Contig732.frz3.gene23"/>
    </source>
</evidence>
<keyword evidence="1" id="KW-1185">Reference proteome</keyword>
<accession>A0A1I8BYD6</accession>
<proteinExistence type="predicted"/>
<dbReference type="AlphaFoldDB" id="A0A1I8BYD6"/>
<dbReference type="Proteomes" id="UP000095281">
    <property type="component" value="Unplaced"/>
</dbReference>
<dbReference type="WBParaSite" id="MhA1_Contig732.frz3.gene23">
    <property type="protein sequence ID" value="MhA1_Contig732.frz3.gene23"/>
    <property type="gene ID" value="MhA1_Contig732.frz3.gene23"/>
</dbReference>
<sequence length="140" mass="16488">MEYSHIEICIKFKNEGNYAVIIFNSSSEGSFQFFVKIEKENKEKCVFKMFRKIDNLEKEIMESLRKQLEIGVCVHPSKMADGQMTVSQGQKYLLKYLAYYYINLTPLLHDGAYEFYLDEEGITREKVKVEANNKIFNLKN</sequence>
<protein>
    <submittedName>
        <fullName evidence="2">Uncharacterized protein</fullName>
    </submittedName>
</protein>